<dbReference type="GO" id="GO:0051539">
    <property type="term" value="F:4 iron, 4 sulfur cluster binding"/>
    <property type="evidence" value="ECO:0007669"/>
    <property type="project" value="UniProtKB-KW"/>
</dbReference>
<dbReference type="SUPFAM" id="SSF55729">
    <property type="entry name" value="Acyl-CoA N-acyltransferases (Nat)"/>
    <property type="match status" value="1"/>
</dbReference>
<evidence type="ECO:0000256" key="1">
    <source>
        <dbReference type="ARBA" id="ARBA00005217"/>
    </source>
</evidence>
<dbReference type="InterPro" id="IPR032432">
    <property type="entry name" value="Radical_SAM_C"/>
</dbReference>
<evidence type="ECO:0000259" key="16">
    <source>
        <dbReference type="PROSITE" id="PS51918"/>
    </source>
</evidence>
<name>A0A9L0TDP7_HORSE</name>
<dbReference type="AlphaFoldDB" id="A0A9L0TDP7"/>
<feature type="binding site" evidence="15">
    <location>
        <position position="112"/>
    </location>
    <ligand>
        <name>[4Fe-4S] cluster</name>
        <dbReference type="ChEBI" id="CHEBI:49883"/>
        <note>4Fe-4S-S-AdoMet</note>
    </ligand>
</feature>
<feature type="binding site" evidence="15">
    <location>
        <position position="99"/>
    </location>
    <ligand>
        <name>[4Fe-4S] cluster</name>
        <dbReference type="ChEBI" id="CHEBI:49883"/>
        <note>4Fe-4S-S-AdoMet</note>
    </ligand>
</feature>
<keyword evidence="5 14" id="KW-0808">Transferase</keyword>
<dbReference type="SUPFAM" id="SSF102114">
    <property type="entry name" value="Radical SAM enzymes"/>
    <property type="match status" value="1"/>
</dbReference>
<dbReference type="GO" id="GO:0005634">
    <property type="term" value="C:nucleus"/>
    <property type="evidence" value="ECO:0000318"/>
    <property type="project" value="GO_Central"/>
</dbReference>
<feature type="binding site" evidence="15">
    <location>
        <position position="109"/>
    </location>
    <ligand>
        <name>[4Fe-4S] cluster</name>
        <dbReference type="ChEBI" id="CHEBI:49883"/>
        <note>4Fe-4S-S-AdoMet</note>
    </ligand>
</feature>
<dbReference type="Pfam" id="PF04055">
    <property type="entry name" value="Radical_SAM"/>
    <property type="match status" value="1"/>
</dbReference>
<gene>
    <name evidence="17" type="primary">ELP3</name>
</gene>
<dbReference type="SMART" id="SM00729">
    <property type="entry name" value="Elp3"/>
    <property type="match status" value="1"/>
</dbReference>
<keyword evidence="6 14" id="KW-0949">S-adenosyl-L-methionine</keyword>
<evidence type="ECO:0000256" key="11">
    <source>
        <dbReference type="ARBA" id="ARBA00023014"/>
    </source>
</evidence>
<evidence type="ECO:0000256" key="14">
    <source>
        <dbReference type="PIRNR" id="PIRNR005669"/>
    </source>
</evidence>
<dbReference type="GO" id="GO:0046872">
    <property type="term" value="F:metal ion binding"/>
    <property type="evidence" value="ECO:0007669"/>
    <property type="project" value="UniProtKB-KW"/>
</dbReference>
<dbReference type="SFLD" id="SFLDG01086">
    <property type="entry name" value="elongater_protein-like"/>
    <property type="match status" value="1"/>
</dbReference>
<keyword evidence="4 14" id="KW-0820">tRNA-binding</keyword>
<accession>A0A9L0TDP7</accession>
<dbReference type="InterPro" id="IPR007197">
    <property type="entry name" value="rSAM"/>
</dbReference>
<sequence length="549" mass="62456">MRQKRKGDLSPAELMMLTIGDVIKQLIEAHEQGKDIDLNKVKTKTAAKYGLSAQPRLVDIIAAVPPQYRKVLVPKLKAKPIRTASGIAVVAVMCKPHRCPHISFTGNICVYCPGGPDSDFEYSTQSYTGYEPTSMRAIRARYDPYLQTRHRIEQLKQLGHSVDKVEFIVMGGTFMALPEEYRDYFIRNLHDALSGHTSNNIYEAVKYSERSLTKCIGITIETRPDYCMKRHLSDMLTYGCTRLEIGVQSVYEDVARDTNRGHTVKAVCESFHLAKDSGFKVVAHMMPDLPNVGLERDIEQFIEFFENPAFRPDGLKLYPTLVIRGTGLYELWKSGRYKSYSPSDLIELVARILALVPPWTRVYRVQRDIPMPLVSSGVEHGNLRELAFARMKDLGIQCRDVRTREVGIQEIHHKVRPYQVELVRRDYVANGGWETFLSYEDPDQDILIGLLRLRKCSEETFRFELVGGVSIVRELHVYGSVVPVSSRDPTKFQHQGFGMLLMEEAERIAREEHGSGKIAVISVLCVNYISIKVGEKRRDNRELTLSPPC</sequence>
<comment type="similarity">
    <text evidence="2 14">Belongs to the ELP3 family.</text>
</comment>
<keyword evidence="18" id="KW-1185">Reference proteome</keyword>
<dbReference type="InterPro" id="IPR034687">
    <property type="entry name" value="ELP3-like"/>
</dbReference>
<comment type="cofactor">
    <cofactor evidence="14 15">
        <name>[4Fe-4S] cluster</name>
        <dbReference type="ChEBI" id="CHEBI:49883"/>
    </cofactor>
    <text evidence="14 15">Binds 1 [4Fe-4S] cluster. The cluster is coordinated with 3 cysteines and an exchangeable S-adenosyl-L-methionine.</text>
</comment>
<keyword evidence="3" id="KW-0004">4Fe-4S</keyword>
<evidence type="ECO:0000313" key="18">
    <source>
        <dbReference type="Proteomes" id="UP000002281"/>
    </source>
</evidence>
<evidence type="ECO:0000256" key="6">
    <source>
        <dbReference type="ARBA" id="ARBA00022691"/>
    </source>
</evidence>
<evidence type="ECO:0000256" key="15">
    <source>
        <dbReference type="PIRSR" id="PIRSR005669-1"/>
    </source>
</evidence>
<dbReference type="GO" id="GO:0005737">
    <property type="term" value="C:cytoplasm"/>
    <property type="evidence" value="ECO:0000318"/>
    <property type="project" value="GO_Central"/>
</dbReference>
<keyword evidence="11 14" id="KW-0411">Iron-sulfur</keyword>
<reference evidence="17" key="3">
    <citation type="submission" date="2025-09" db="UniProtKB">
        <authorList>
            <consortium name="Ensembl"/>
        </authorList>
    </citation>
    <scope>IDENTIFICATION</scope>
    <source>
        <strain evidence="17">Thoroughbred</strain>
    </source>
</reference>
<keyword evidence="9" id="KW-0694">RNA-binding</keyword>
<dbReference type="InterPro" id="IPR056591">
    <property type="entry name" value="ELP3-like_N"/>
</dbReference>
<dbReference type="NCBIfam" id="TIGR01211">
    <property type="entry name" value="ELP3"/>
    <property type="match status" value="1"/>
</dbReference>
<reference evidence="17" key="2">
    <citation type="submission" date="2025-08" db="UniProtKB">
        <authorList>
            <consortium name="Ensembl"/>
        </authorList>
    </citation>
    <scope>IDENTIFICATION</scope>
    <source>
        <strain evidence="17">Thoroughbred</strain>
    </source>
</reference>
<dbReference type="PIRSF" id="PIRSF005669">
    <property type="entry name" value="Hist_AcTrfase_ELP3"/>
    <property type="match status" value="1"/>
</dbReference>
<organism evidence="17 18">
    <name type="scientific">Equus caballus</name>
    <name type="common">Horse</name>
    <dbReference type="NCBI Taxonomy" id="9796"/>
    <lineage>
        <taxon>Eukaryota</taxon>
        <taxon>Metazoa</taxon>
        <taxon>Chordata</taxon>
        <taxon>Craniata</taxon>
        <taxon>Vertebrata</taxon>
        <taxon>Euteleostomi</taxon>
        <taxon>Mammalia</taxon>
        <taxon>Eutheria</taxon>
        <taxon>Laurasiatheria</taxon>
        <taxon>Perissodactyla</taxon>
        <taxon>Equidae</taxon>
        <taxon>Equus</taxon>
    </lineage>
</organism>
<evidence type="ECO:0000256" key="7">
    <source>
        <dbReference type="ARBA" id="ARBA00022694"/>
    </source>
</evidence>
<evidence type="ECO:0000256" key="12">
    <source>
        <dbReference type="ARBA" id="ARBA00023315"/>
    </source>
</evidence>
<comment type="function">
    <text evidence="14">Catalytic tRNA acetyltransferase subunit of the elongator complex, which is required for multiple tRNA modifications, including mcm5U (5-methoxycarbonylmethyl uridine), mcm5s2U (5-methoxycarbonylmethyl-2-thiouridine), and ncm5U (5-carbamoylmethyl uridine). In the elongator complex, acts as a tRNA uridine(34) acetyltransferase by mediating formation of carboxymethyluridine in the wobble base at position 34 in tRNAs.</text>
</comment>
<dbReference type="GO" id="GO:0002926">
    <property type="term" value="P:tRNA wobble base 5-methoxycarbonylmethyl-2-thiouridinylation"/>
    <property type="evidence" value="ECO:0000318"/>
    <property type="project" value="GO_Central"/>
</dbReference>
<evidence type="ECO:0000256" key="9">
    <source>
        <dbReference type="ARBA" id="ARBA00022884"/>
    </source>
</evidence>
<dbReference type="SFLD" id="SFLDF00344">
    <property type="entry name" value="ELP3-like"/>
    <property type="match status" value="1"/>
</dbReference>
<evidence type="ECO:0000256" key="4">
    <source>
        <dbReference type="ARBA" id="ARBA00022555"/>
    </source>
</evidence>
<protein>
    <recommendedName>
        <fullName evidence="14">Elongator complex protein 3</fullName>
        <ecNumber evidence="14">2.3.1.-</ecNumber>
    </recommendedName>
</protein>
<evidence type="ECO:0000256" key="10">
    <source>
        <dbReference type="ARBA" id="ARBA00023004"/>
    </source>
</evidence>
<keyword evidence="7 14" id="KW-0819">tRNA processing</keyword>
<dbReference type="EC" id="2.3.1.-" evidence="14"/>
<comment type="pathway">
    <text evidence="1">tRNA modification.</text>
</comment>
<feature type="domain" description="Radical SAM core" evidence="16">
    <location>
        <begin position="82"/>
        <end position="372"/>
    </location>
</feature>
<dbReference type="Ensembl" id="ENSECAT00000147262.1">
    <property type="protein sequence ID" value="ENSECAP00000086396.1"/>
    <property type="gene ID" value="ENSECAG00000014859.4"/>
</dbReference>
<keyword evidence="10 15" id="KW-0408">Iron</keyword>
<dbReference type="InterPro" id="IPR006638">
    <property type="entry name" value="Elp3/MiaA/NifB-like_rSAM"/>
</dbReference>
<comment type="catalytic activity">
    <reaction evidence="13">
        <text>uridine(34) in tRNA + acetyl-CoA + S-adenosyl-L-methionine + H2O = 5-(carboxymethyl)uridine(34) in tRNA + 5'-deoxyadenosine + L-methionine + CoA + 2 H(+)</text>
        <dbReference type="Rhea" id="RHEA:61020"/>
        <dbReference type="Rhea" id="RHEA-COMP:10407"/>
        <dbReference type="Rhea" id="RHEA-COMP:11727"/>
        <dbReference type="ChEBI" id="CHEBI:15377"/>
        <dbReference type="ChEBI" id="CHEBI:15378"/>
        <dbReference type="ChEBI" id="CHEBI:17319"/>
        <dbReference type="ChEBI" id="CHEBI:57287"/>
        <dbReference type="ChEBI" id="CHEBI:57288"/>
        <dbReference type="ChEBI" id="CHEBI:57844"/>
        <dbReference type="ChEBI" id="CHEBI:59789"/>
        <dbReference type="ChEBI" id="CHEBI:65315"/>
        <dbReference type="ChEBI" id="CHEBI:74882"/>
        <dbReference type="EC" id="2.3.1.311"/>
    </reaction>
    <physiologicalReaction direction="left-to-right" evidence="13">
        <dbReference type="Rhea" id="RHEA:61021"/>
    </physiologicalReaction>
</comment>
<dbReference type="InterPro" id="IPR058240">
    <property type="entry name" value="rSAM_sf"/>
</dbReference>
<evidence type="ECO:0000256" key="13">
    <source>
        <dbReference type="ARBA" id="ARBA00047372"/>
    </source>
</evidence>
<evidence type="ECO:0000256" key="5">
    <source>
        <dbReference type="ARBA" id="ARBA00022679"/>
    </source>
</evidence>
<evidence type="ECO:0000256" key="8">
    <source>
        <dbReference type="ARBA" id="ARBA00022723"/>
    </source>
</evidence>
<dbReference type="Proteomes" id="UP000002281">
    <property type="component" value="Chromosome 2"/>
</dbReference>
<dbReference type="PROSITE" id="PS51918">
    <property type="entry name" value="RADICAL_SAM"/>
    <property type="match status" value="1"/>
</dbReference>
<dbReference type="InterPro" id="IPR016181">
    <property type="entry name" value="Acyl_CoA_acyltransferase"/>
</dbReference>
<dbReference type="CDD" id="cd01335">
    <property type="entry name" value="Radical_SAM"/>
    <property type="match status" value="1"/>
</dbReference>
<reference evidence="17 18" key="1">
    <citation type="journal article" date="2009" name="Science">
        <title>Genome sequence, comparative analysis, and population genetics of the domestic horse.</title>
        <authorList>
            <consortium name="Broad Institute Genome Sequencing Platform"/>
            <consortium name="Broad Institute Whole Genome Assembly Team"/>
            <person name="Wade C.M."/>
            <person name="Giulotto E."/>
            <person name="Sigurdsson S."/>
            <person name="Zoli M."/>
            <person name="Gnerre S."/>
            <person name="Imsland F."/>
            <person name="Lear T.L."/>
            <person name="Adelson D.L."/>
            <person name="Bailey E."/>
            <person name="Bellone R.R."/>
            <person name="Bloecker H."/>
            <person name="Distl O."/>
            <person name="Edgar R.C."/>
            <person name="Garber M."/>
            <person name="Leeb T."/>
            <person name="Mauceli E."/>
            <person name="MacLeod J.N."/>
            <person name="Penedo M.C.T."/>
            <person name="Raison J.M."/>
            <person name="Sharpe T."/>
            <person name="Vogel J."/>
            <person name="Andersson L."/>
            <person name="Antczak D.F."/>
            <person name="Biagi T."/>
            <person name="Binns M.M."/>
            <person name="Chowdhary B.P."/>
            <person name="Coleman S.J."/>
            <person name="Della Valle G."/>
            <person name="Fryc S."/>
            <person name="Guerin G."/>
            <person name="Hasegawa T."/>
            <person name="Hill E.W."/>
            <person name="Jurka J."/>
            <person name="Kiialainen A."/>
            <person name="Lindgren G."/>
            <person name="Liu J."/>
            <person name="Magnani E."/>
            <person name="Mickelson J.R."/>
            <person name="Murray J."/>
            <person name="Nergadze S.G."/>
            <person name="Onofrio R."/>
            <person name="Pedroni S."/>
            <person name="Piras M.F."/>
            <person name="Raudsepp T."/>
            <person name="Rocchi M."/>
            <person name="Roeed K.H."/>
            <person name="Ryder O.A."/>
            <person name="Searle S."/>
            <person name="Skow L."/>
            <person name="Swinburne J.E."/>
            <person name="Syvaenen A.C."/>
            <person name="Tozaki T."/>
            <person name="Valberg S.J."/>
            <person name="Vaudin M."/>
            <person name="White J.R."/>
            <person name="Zody M.C."/>
            <person name="Lander E.S."/>
            <person name="Lindblad-Toh K."/>
        </authorList>
    </citation>
    <scope>NUCLEOTIDE SEQUENCE [LARGE SCALE GENOMIC DNA]</scope>
    <source>
        <strain evidence="17 18">Thoroughbred</strain>
    </source>
</reference>
<evidence type="ECO:0000256" key="2">
    <source>
        <dbReference type="ARBA" id="ARBA00005494"/>
    </source>
</evidence>
<dbReference type="PANTHER" id="PTHR11135:SF0">
    <property type="entry name" value="ELONGATOR COMPLEX PROTEIN 3"/>
    <property type="match status" value="1"/>
</dbReference>
<dbReference type="PANTHER" id="PTHR11135">
    <property type="entry name" value="HISTONE ACETYLTRANSFERASE-RELATED"/>
    <property type="match status" value="1"/>
</dbReference>
<dbReference type="GeneTree" id="ENSGT00390000013141"/>
<evidence type="ECO:0000256" key="3">
    <source>
        <dbReference type="ARBA" id="ARBA00022485"/>
    </source>
</evidence>
<dbReference type="Pfam" id="PF23613">
    <property type="entry name" value="ELP3_N"/>
    <property type="match status" value="1"/>
</dbReference>
<keyword evidence="8 14" id="KW-0479">Metal-binding</keyword>
<dbReference type="GO" id="GO:0000049">
    <property type="term" value="F:tRNA binding"/>
    <property type="evidence" value="ECO:0007669"/>
    <property type="project" value="UniProtKB-KW"/>
</dbReference>
<dbReference type="GO" id="GO:0106261">
    <property type="term" value="F:tRNA uridine(34) acetyltransferase activity"/>
    <property type="evidence" value="ECO:0007669"/>
    <property type="project" value="UniProtKB-EC"/>
</dbReference>
<evidence type="ECO:0000313" key="17">
    <source>
        <dbReference type="Ensembl" id="ENSECAP00000086396.1"/>
    </source>
</evidence>
<keyword evidence="12 14" id="KW-0012">Acyltransferase</keyword>
<dbReference type="GO" id="GO:0033588">
    <property type="term" value="C:elongator holoenzyme complex"/>
    <property type="evidence" value="ECO:0000318"/>
    <property type="project" value="GO_Central"/>
</dbReference>
<proteinExistence type="inferred from homology"/>
<dbReference type="InterPro" id="IPR039661">
    <property type="entry name" value="ELP3"/>
</dbReference>
<dbReference type="SFLD" id="SFLDS00029">
    <property type="entry name" value="Radical_SAM"/>
    <property type="match status" value="1"/>
</dbReference>
<dbReference type="Pfam" id="PF16199">
    <property type="entry name" value="Radical_SAM_C"/>
    <property type="match status" value="1"/>
</dbReference>